<dbReference type="PANTHER" id="PTHR33490">
    <property type="entry name" value="BLR5614 PROTEIN-RELATED"/>
    <property type="match status" value="1"/>
</dbReference>
<dbReference type="SUPFAM" id="SSF54001">
    <property type="entry name" value="Cysteine proteinases"/>
    <property type="match status" value="1"/>
</dbReference>
<dbReference type="Proteomes" id="UP001165489">
    <property type="component" value="Unassembled WGS sequence"/>
</dbReference>
<sequence>MSRLLKIDHKSTYFYEEVVSLSPHDVLIFPQPRTYFELKDTSLHIRPDPKGKYERINAEGNIYYNMWFEGETTKLEVLSSITVELFEFNPFGFILKRDLKYPFSNFQYEESDKIALSPCLIQEEDASLLLEFVDKVMQESMDLVSFLTRLVSQVKETWSHVQREEEGILPLSKIFASKSGSCRDLSWLMIQMLRAKGLASRFVSGYAFNPDLDTGHELHAWVEVYLPGGGWVGLDPSLGLFADEFYIPLACSHDPLLTMPIYGSFSGTKSSRLETQVDIIQINK</sequence>
<dbReference type="InterPro" id="IPR002931">
    <property type="entry name" value="Transglutaminase-like"/>
</dbReference>
<feature type="domain" description="Transglutaminase-like" evidence="1">
    <location>
        <begin position="174"/>
        <end position="238"/>
    </location>
</feature>
<gene>
    <name evidence="2" type="ORF">MM239_08370</name>
</gene>
<dbReference type="Gene3D" id="3.10.620.30">
    <property type="match status" value="1"/>
</dbReference>
<comment type="caution">
    <text evidence="2">The sequence shown here is derived from an EMBL/GenBank/DDBJ whole genome shotgun (WGS) entry which is preliminary data.</text>
</comment>
<keyword evidence="3" id="KW-1185">Reference proteome</keyword>
<evidence type="ECO:0000313" key="2">
    <source>
        <dbReference type="EMBL" id="MCH7409405.1"/>
    </source>
</evidence>
<dbReference type="Pfam" id="PF08379">
    <property type="entry name" value="Bact_transglu_N"/>
    <property type="match status" value="1"/>
</dbReference>
<dbReference type="SMART" id="SM00460">
    <property type="entry name" value="TGc"/>
    <property type="match status" value="1"/>
</dbReference>
<dbReference type="RefSeq" id="WP_241347752.1">
    <property type="nucleotide sequence ID" value="NZ_JAKZGP010000016.1"/>
</dbReference>
<protein>
    <submittedName>
        <fullName evidence="2">Transglutaminase family protein</fullName>
    </submittedName>
</protein>
<reference evidence="2" key="1">
    <citation type="submission" date="2022-03" db="EMBL/GenBank/DDBJ databases">
        <title>De novo assembled genomes of Belliella spp. (Cyclobacteriaceae) strains.</title>
        <authorList>
            <person name="Szabo A."/>
            <person name="Korponai K."/>
            <person name="Felfoldi T."/>
        </authorList>
    </citation>
    <scope>NUCLEOTIDE SEQUENCE</scope>
    <source>
        <strain evidence="2">DSM 111904</strain>
    </source>
</reference>
<dbReference type="EMBL" id="JAKZGP010000016">
    <property type="protein sequence ID" value="MCH7409405.1"/>
    <property type="molecule type" value="Genomic_DNA"/>
</dbReference>
<name>A0ABS9V076_9BACT</name>
<dbReference type="InterPro" id="IPR038765">
    <property type="entry name" value="Papain-like_cys_pep_sf"/>
</dbReference>
<organism evidence="2 3">
    <name type="scientific">Belliella filtrata</name>
    <dbReference type="NCBI Taxonomy" id="2923435"/>
    <lineage>
        <taxon>Bacteria</taxon>
        <taxon>Pseudomonadati</taxon>
        <taxon>Bacteroidota</taxon>
        <taxon>Cytophagia</taxon>
        <taxon>Cytophagales</taxon>
        <taxon>Cyclobacteriaceae</taxon>
        <taxon>Belliella</taxon>
    </lineage>
</organism>
<dbReference type="InterPro" id="IPR013589">
    <property type="entry name" value="Bac_transglu_N"/>
</dbReference>
<accession>A0ABS9V076</accession>
<dbReference type="PANTHER" id="PTHR33490:SF1">
    <property type="entry name" value="SLL1233 PROTEIN"/>
    <property type="match status" value="1"/>
</dbReference>
<evidence type="ECO:0000259" key="1">
    <source>
        <dbReference type="SMART" id="SM00460"/>
    </source>
</evidence>
<proteinExistence type="predicted"/>
<dbReference type="Pfam" id="PF01841">
    <property type="entry name" value="Transglut_core"/>
    <property type="match status" value="1"/>
</dbReference>
<evidence type="ECO:0000313" key="3">
    <source>
        <dbReference type="Proteomes" id="UP001165489"/>
    </source>
</evidence>